<gene>
    <name evidence="4" type="ORF">E1B28_008569</name>
</gene>
<evidence type="ECO:0000256" key="1">
    <source>
        <dbReference type="ARBA" id="ARBA00022574"/>
    </source>
</evidence>
<dbReference type="InterPro" id="IPR036322">
    <property type="entry name" value="WD40_repeat_dom_sf"/>
</dbReference>
<comment type="caution">
    <text evidence="4">The sequence shown here is derived from an EMBL/GenBank/DDBJ whole genome shotgun (WGS) entry which is preliminary data.</text>
</comment>
<name>A0A9P7RYN8_9AGAR</name>
<dbReference type="PROSITE" id="PS00678">
    <property type="entry name" value="WD_REPEATS_1"/>
    <property type="match status" value="1"/>
</dbReference>
<dbReference type="InterPro" id="IPR001680">
    <property type="entry name" value="WD40_rpt"/>
</dbReference>
<keyword evidence="1 3" id="KW-0853">WD repeat</keyword>
<dbReference type="InterPro" id="IPR019775">
    <property type="entry name" value="WD40_repeat_CS"/>
</dbReference>
<dbReference type="AlphaFoldDB" id="A0A9P7RYN8"/>
<evidence type="ECO:0000256" key="2">
    <source>
        <dbReference type="ARBA" id="ARBA00022737"/>
    </source>
</evidence>
<organism evidence="4 5">
    <name type="scientific">Marasmius oreades</name>
    <name type="common">fairy-ring Marasmius</name>
    <dbReference type="NCBI Taxonomy" id="181124"/>
    <lineage>
        <taxon>Eukaryota</taxon>
        <taxon>Fungi</taxon>
        <taxon>Dikarya</taxon>
        <taxon>Basidiomycota</taxon>
        <taxon>Agaricomycotina</taxon>
        <taxon>Agaricomycetes</taxon>
        <taxon>Agaricomycetidae</taxon>
        <taxon>Agaricales</taxon>
        <taxon>Marasmiineae</taxon>
        <taxon>Marasmiaceae</taxon>
        <taxon>Marasmius</taxon>
    </lineage>
</organism>
<evidence type="ECO:0000313" key="5">
    <source>
        <dbReference type="Proteomes" id="UP001049176"/>
    </source>
</evidence>
<keyword evidence="5" id="KW-1185">Reference proteome</keyword>
<reference evidence="4" key="1">
    <citation type="journal article" date="2021" name="Genome Biol. Evol.">
        <title>The assembled and annotated genome of the fairy-ring fungus Marasmius oreades.</title>
        <authorList>
            <person name="Hiltunen M."/>
            <person name="Ament-Velasquez S.L."/>
            <person name="Johannesson H."/>
        </authorList>
    </citation>
    <scope>NUCLEOTIDE SEQUENCE</scope>
    <source>
        <strain evidence="4">03SP1</strain>
    </source>
</reference>
<protein>
    <recommendedName>
        <fullName evidence="6">Nucleoporin Nup37</fullName>
    </recommendedName>
</protein>
<dbReference type="RefSeq" id="XP_043008671.1">
    <property type="nucleotide sequence ID" value="XM_043153387.1"/>
</dbReference>
<dbReference type="EMBL" id="CM032185">
    <property type="protein sequence ID" value="KAG7092201.1"/>
    <property type="molecule type" value="Genomic_DNA"/>
</dbReference>
<dbReference type="PROSITE" id="PS50082">
    <property type="entry name" value="WD_REPEATS_2"/>
    <property type="match status" value="1"/>
</dbReference>
<proteinExistence type="predicted"/>
<dbReference type="Gene3D" id="2.130.10.10">
    <property type="entry name" value="YVTN repeat-like/Quinoprotein amine dehydrogenase"/>
    <property type="match status" value="1"/>
</dbReference>
<evidence type="ECO:0000256" key="3">
    <source>
        <dbReference type="PROSITE-ProRule" id="PRU00221"/>
    </source>
</evidence>
<dbReference type="InterPro" id="IPR037626">
    <property type="entry name" value="NUP37"/>
</dbReference>
<dbReference type="OrthoDB" id="340259at2759"/>
<dbReference type="Proteomes" id="UP001049176">
    <property type="component" value="Chromosome 5"/>
</dbReference>
<dbReference type="InterPro" id="IPR015943">
    <property type="entry name" value="WD40/YVTN_repeat-like_dom_sf"/>
</dbReference>
<dbReference type="KEGG" id="more:E1B28_008569"/>
<accession>A0A9P7RYN8</accession>
<dbReference type="GeneID" id="66077645"/>
<feature type="repeat" description="WD" evidence="3">
    <location>
        <begin position="106"/>
        <end position="152"/>
    </location>
</feature>
<evidence type="ECO:0000313" key="4">
    <source>
        <dbReference type="EMBL" id="KAG7092201.1"/>
    </source>
</evidence>
<dbReference type="GO" id="GO:0031080">
    <property type="term" value="C:nuclear pore outer ring"/>
    <property type="evidence" value="ECO:0007669"/>
    <property type="project" value="InterPro"/>
</dbReference>
<dbReference type="SMART" id="SM00320">
    <property type="entry name" value="WD40"/>
    <property type="match status" value="2"/>
</dbReference>
<keyword evidence="2" id="KW-0677">Repeat</keyword>
<dbReference type="PANTHER" id="PTHR22806:SF0">
    <property type="entry name" value="NUCLEOPORIN NUP37"/>
    <property type="match status" value="1"/>
</dbReference>
<dbReference type="PANTHER" id="PTHR22806">
    <property type="entry name" value="NUCLEOPORIN NUP37 P37 -RELATED"/>
    <property type="match status" value="1"/>
</dbReference>
<sequence length="371" mass="40712">MDFSHQHSSQIYVLAACRNDDSDLIAVGGEHSVEVLLVGKTSCEQIALFHIGTRTTALAWSSRSISPTLSDDWFVELAAAGSDFSLVQLTRSSKKDENIFHFGGGLSGHHGKITDMSFCGGNGEDSARYVATVSDDKMMVVWDLYPTHSVRSPRSSVGSDASSSSHRPQPTAYVIAFPHPLTSIDSHPSSSKEFLVADCRGSIFLTDWRSDPDNVHELWRHQSLVELSDPHALSDSMMGLSVHLSASAAWRRDTPDIIGAVYGSRFSLWDTSKIYGGKPFVSDVSFSQGGHQFRWCYTYPEFFAISTQSPLKGAVIHVYNTGYVHAQPTMFEISSRPHFVRDFDFVASRGIPRLAAAVGRSVVIFPIGVES</sequence>
<evidence type="ECO:0008006" key="6">
    <source>
        <dbReference type="Google" id="ProtNLM"/>
    </source>
</evidence>
<dbReference type="SUPFAM" id="SSF50978">
    <property type="entry name" value="WD40 repeat-like"/>
    <property type="match status" value="1"/>
</dbReference>